<dbReference type="PROSITE" id="PS51159">
    <property type="entry name" value="CBM21"/>
    <property type="match status" value="1"/>
</dbReference>
<evidence type="ECO:0000313" key="4">
    <source>
        <dbReference type="Proteomes" id="UP000298030"/>
    </source>
</evidence>
<feature type="compositionally biased region" description="Acidic residues" evidence="1">
    <location>
        <begin position="85"/>
        <end position="98"/>
    </location>
</feature>
<feature type="compositionally biased region" description="Polar residues" evidence="1">
    <location>
        <begin position="951"/>
        <end position="960"/>
    </location>
</feature>
<evidence type="ECO:0000313" key="3">
    <source>
        <dbReference type="EMBL" id="TEB32520.1"/>
    </source>
</evidence>
<feature type="compositionally biased region" description="Pro residues" evidence="1">
    <location>
        <begin position="1240"/>
        <end position="1252"/>
    </location>
</feature>
<dbReference type="STRING" id="71717.A0A4Y7TEF7"/>
<dbReference type="GO" id="GO:0000164">
    <property type="term" value="C:protein phosphatase type 1 complex"/>
    <property type="evidence" value="ECO:0007669"/>
    <property type="project" value="TreeGrafter"/>
</dbReference>
<dbReference type="EMBL" id="QPFP01000015">
    <property type="protein sequence ID" value="TEB32520.1"/>
    <property type="molecule type" value="Genomic_DNA"/>
</dbReference>
<feature type="region of interest" description="Disordered" evidence="1">
    <location>
        <begin position="399"/>
        <end position="435"/>
    </location>
</feature>
<dbReference type="Gene3D" id="2.60.40.2440">
    <property type="entry name" value="Carbohydrate binding type-21 domain"/>
    <property type="match status" value="1"/>
</dbReference>
<name>A0A4Y7TEF7_COPMI</name>
<evidence type="ECO:0000259" key="2">
    <source>
        <dbReference type="PROSITE" id="PS51159"/>
    </source>
</evidence>
<feature type="compositionally biased region" description="Low complexity" evidence="1">
    <location>
        <begin position="1223"/>
        <end position="1239"/>
    </location>
</feature>
<feature type="compositionally biased region" description="Low complexity" evidence="1">
    <location>
        <begin position="1267"/>
        <end position="1278"/>
    </location>
</feature>
<keyword evidence="4" id="KW-1185">Reference proteome</keyword>
<feature type="compositionally biased region" description="Polar residues" evidence="1">
    <location>
        <begin position="1147"/>
        <end position="1158"/>
    </location>
</feature>
<feature type="compositionally biased region" description="Basic and acidic residues" evidence="1">
    <location>
        <begin position="1099"/>
        <end position="1114"/>
    </location>
</feature>
<feature type="region of interest" description="Disordered" evidence="1">
    <location>
        <begin position="305"/>
        <end position="330"/>
    </location>
</feature>
<dbReference type="InterPro" id="IPR005036">
    <property type="entry name" value="CBM21_dom"/>
</dbReference>
<feature type="domain" description="CBM21" evidence="2">
    <location>
        <begin position="554"/>
        <end position="789"/>
    </location>
</feature>
<evidence type="ECO:0000256" key="1">
    <source>
        <dbReference type="SAM" id="MobiDB-lite"/>
    </source>
</evidence>
<dbReference type="OrthoDB" id="1881at2759"/>
<organism evidence="3 4">
    <name type="scientific">Coprinellus micaceus</name>
    <name type="common">Glistening ink-cap mushroom</name>
    <name type="synonym">Coprinus micaceus</name>
    <dbReference type="NCBI Taxonomy" id="71717"/>
    <lineage>
        <taxon>Eukaryota</taxon>
        <taxon>Fungi</taxon>
        <taxon>Dikarya</taxon>
        <taxon>Basidiomycota</taxon>
        <taxon>Agaricomycotina</taxon>
        <taxon>Agaricomycetes</taxon>
        <taxon>Agaricomycetidae</taxon>
        <taxon>Agaricales</taxon>
        <taxon>Agaricineae</taxon>
        <taxon>Psathyrellaceae</taxon>
        <taxon>Coprinellus</taxon>
    </lineage>
</organism>
<feature type="region of interest" description="Disordered" evidence="1">
    <location>
        <begin position="1"/>
        <end position="24"/>
    </location>
</feature>
<dbReference type="Pfam" id="PF03370">
    <property type="entry name" value="CBM_21"/>
    <property type="match status" value="1"/>
</dbReference>
<feature type="compositionally biased region" description="Polar residues" evidence="1">
    <location>
        <begin position="908"/>
        <end position="917"/>
    </location>
</feature>
<feature type="compositionally biased region" description="Polar residues" evidence="1">
    <location>
        <begin position="358"/>
        <end position="374"/>
    </location>
</feature>
<feature type="region of interest" description="Disordered" evidence="1">
    <location>
        <begin position="44"/>
        <end position="256"/>
    </location>
</feature>
<dbReference type="GO" id="GO:2001069">
    <property type="term" value="F:glycogen binding"/>
    <property type="evidence" value="ECO:0007669"/>
    <property type="project" value="TreeGrafter"/>
</dbReference>
<gene>
    <name evidence="3" type="ORF">FA13DRAFT_1773820</name>
</gene>
<feature type="compositionally biased region" description="Polar residues" evidence="1">
    <location>
        <begin position="846"/>
        <end position="871"/>
    </location>
</feature>
<dbReference type="InterPro" id="IPR050782">
    <property type="entry name" value="PP1_regulatory_subunit_3"/>
</dbReference>
<dbReference type="PANTHER" id="PTHR12307:SF36">
    <property type="entry name" value="GLYCOGEN-BINDING SUBUNIT 76A"/>
    <property type="match status" value="1"/>
</dbReference>
<feature type="compositionally biased region" description="Low complexity" evidence="1">
    <location>
        <begin position="929"/>
        <end position="950"/>
    </location>
</feature>
<feature type="region of interest" description="Disordered" evidence="1">
    <location>
        <begin position="347"/>
        <end position="382"/>
    </location>
</feature>
<feature type="region of interest" description="Disordered" evidence="1">
    <location>
        <begin position="470"/>
        <end position="510"/>
    </location>
</feature>
<sequence>MPYSIPALTPAPLPIHSQGRPGHRRSFSEMAYNGFGGNYSTQGFNGGAMSSRPVAPPMRRESTSGAFEPLRLPARRKTPSFHLEADDDDDSSPEDEEGTNGVITNNTPSPSAAAVRLPPPTPHHRRVSPNSSSATLALGGAWAAPTQAQDTLEREPELTIRGKPNTIYAARSPQRTLPQSQLAEPSSQQVGIHGEPHIAGGPGRSDQGALTPLRAPHIRGVPQHWQRRQHPHSLRVSPPPVPQNREHPLRTLSNSSITSTNEGLIILSNGRPLKSSLKSSSSSPNIPFPSQSLVPSRIYAEIAAAQAREREESARAGTPTQETQGDSLRFTGYPDVPLSNRHARAASAPALPSLLNNDDSTPGSPLDSMPQTPSAPKAVHFPESDDVATIKFFRRSARPASVSLPGASGDEGTETETDGEGYGSSTGTGGWGSGNTNSNNSSGTYKGYNANTSWGWGGYVNPWDRYTAAGSARQQGPAPQGKGPGGYPFPRIAPPTRATPGKVPGTVQGAKKEMNVQKKRLYGLDKEKTSVMPKRELGLFENVFLEGVELSSTSPVESSSSSNTESEEKKTQVTLTGSLLVRNLAYEKHVSVRFTLDDWHTTSEVKASYKESIERLPERWVGVMRGDPSLADDTTRPQTLPPSSKPAVNPQWDRFTFTIDLSDYARSRSLANRTMWMVLRFATPGVVRVPIAVPLRSSSFNVSSTSASSGKPGSHLPQADVLGPSDGNMLSTIISGVAGAPHHSTAAQEKYMKGRETVEELLRKRSICVGVGVGSEWWDNNAGGNFRVGFTEKEEIIGGLEAAPVAEATEQKEAEDEKGVQGRKRANVVSCPPLFGSTPPPPMSILGTSLSHSALSPPQISVSTSLDSSSNPTPPAALPNGTIPGMNSTSAPSTPPAPLIVPVPQPKSAANGNSLSVPNGDAKADGPPSRTSSTSSTSSWSSSNSSSSGSEVTPMTSPLVTPTIGGILDEMAWLHAGANGASDEKSKVVVEEKEDVLDDVEPVGRATPRPTFYRYPSSICEPLQSQRHPQPSPDISPSWTRGPGFAQRQFEPGRRAGGDDHPSPDLRQLHERTERPPFSSLLTSQSGFGWAQKLAAQEKAGEEKKQEQQRKVDGDATPMPVVTSGPLPSKLLDNIREKSTSGRRPGSGQNSPVRSPSPTEKPRAVSAPTSLPGKAGSGSDSGSSATARSGSGSGGSVSSGGGHKKRPHQHRPDSHGLGLTFRSPTSPAASPSISSFSSPFAPPKRSSPPGPLSPFAGLGAIPPVPVTSPTSPSGPTSVAGRNSLDEIRDPDSIYQAFVKQWCFASGPAPAQAGGFGTMNGTRDKKGL</sequence>
<protein>
    <recommendedName>
        <fullName evidence="2">CBM21 domain-containing protein</fullName>
    </recommendedName>
</protein>
<feature type="compositionally biased region" description="Pro residues" evidence="1">
    <location>
        <begin position="893"/>
        <end position="905"/>
    </location>
</feature>
<dbReference type="Proteomes" id="UP000298030">
    <property type="component" value="Unassembled WGS sequence"/>
</dbReference>
<feature type="region of interest" description="Disordered" evidence="1">
    <location>
        <begin position="551"/>
        <end position="571"/>
    </location>
</feature>
<dbReference type="PANTHER" id="PTHR12307">
    <property type="entry name" value="PROTEIN PHOSPHATASE 1 REGULATORY SUBUNIT"/>
    <property type="match status" value="1"/>
</dbReference>
<feature type="compositionally biased region" description="Basic and acidic residues" evidence="1">
    <location>
        <begin position="151"/>
        <end position="160"/>
    </location>
</feature>
<feature type="region of interest" description="Disordered" evidence="1">
    <location>
        <begin position="1307"/>
        <end position="1327"/>
    </location>
</feature>
<feature type="compositionally biased region" description="Gly residues" evidence="1">
    <location>
        <begin position="420"/>
        <end position="433"/>
    </location>
</feature>
<feature type="compositionally biased region" description="Low complexity" evidence="1">
    <location>
        <begin position="551"/>
        <end position="564"/>
    </location>
</feature>
<feature type="region of interest" description="Disordered" evidence="1">
    <location>
        <begin position="831"/>
        <end position="963"/>
    </location>
</feature>
<feature type="region of interest" description="Disordered" evidence="1">
    <location>
        <begin position="993"/>
        <end position="1286"/>
    </location>
</feature>
<feature type="compositionally biased region" description="Low complexity" evidence="1">
    <location>
        <begin position="347"/>
        <end position="357"/>
    </location>
</feature>
<reference evidence="3 4" key="1">
    <citation type="journal article" date="2019" name="Nat. Ecol. Evol.">
        <title>Megaphylogeny resolves global patterns of mushroom evolution.</title>
        <authorList>
            <person name="Varga T."/>
            <person name="Krizsan K."/>
            <person name="Foldi C."/>
            <person name="Dima B."/>
            <person name="Sanchez-Garcia M."/>
            <person name="Sanchez-Ramirez S."/>
            <person name="Szollosi G.J."/>
            <person name="Szarkandi J.G."/>
            <person name="Papp V."/>
            <person name="Albert L."/>
            <person name="Andreopoulos W."/>
            <person name="Angelini C."/>
            <person name="Antonin V."/>
            <person name="Barry K.W."/>
            <person name="Bougher N.L."/>
            <person name="Buchanan P."/>
            <person name="Buyck B."/>
            <person name="Bense V."/>
            <person name="Catcheside P."/>
            <person name="Chovatia M."/>
            <person name="Cooper J."/>
            <person name="Damon W."/>
            <person name="Desjardin D."/>
            <person name="Finy P."/>
            <person name="Geml J."/>
            <person name="Haridas S."/>
            <person name="Hughes K."/>
            <person name="Justo A."/>
            <person name="Karasinski D."/>
            <person name="Kautmanova I."/>
            <person name="Kiss B."/>
            <person name="Kocsube S."/>
            <person name="Kotiranta H."/>
            <person name="LaButti K.M."/>
            <person name="Lechner B.E."/>
            <person name="Liimatainen K."/>
            <person name="Lipzen A."/>
            <person name="Lukacs Z."/>
            <person name="Mihaltcheva S."/>
            <person name="Morgado L.N."/>
            <person name="Niskanen T."/>
            <person name="Noordeloos M.E."/>
            <person name="Ohm R.A."/>
            <person name="Ortiz-Santana B."/>
            <person name="Ovrebo C."/>
            <person name="Racz N."/>
            <person name="Riley R."/>
            <person name="Savchenko A."/>
            <person name="Shiryaev A."/>
            <person name="Soop K."/>
            <person name="Spirin V."/>
            <person name="Szebenyi C."/>
            <person name="Tomsovsky M."/>
            <person name="Tulloss R.E."/>
            <person name="Uehling J."/>
            <person name="Grigoriev I.V."/>
            <person name="Vagvolgyi C."/>
            <person name="Papp T."/>
            <person name="Martin F.M."/>
            <person name="Miettinen O."/>
            <person name="Hibbett D.S."/>
            <person name="Nagy L.G."/>
        </authorList>
    </citation>
    <scope>NUCLEOTIDE SEQUENCE [LARGE SCALE GENOMIC DNA]</scope>
    <source>
        <strain evidence="3 4">FP101781</strain>
    </source>
</reference>
<feature type="compositionally biased region" description="Polar residues" evidence="1">
    <location>
        <begin position="1023"/>
        <end position="1039"/>
    </location>
</feature>
<feature type="compositionally biased region" description="Polar residues" evidence="1">
    <location>
        <begin position="101"/>
        <end position="110"/>
    </location>
</feature>
<accession>A0A4Y7TEF7</accession>
<feature type="compositionally biased region" description="Basic and acidic residues" evidence="1">
    <location>
        <begin position="1051"/>
        <end position="1075"/>
    </location>
</feature>
<dbReference type="GO" id="GO:0008157">
    <property type="term" value="F:protein phosphatase 1 binding"/>
    <property type="evidence" value="ECO:0007669"/>
    <property type="project" value="TreeGrafter"/>
</dbReference>
<feature type="compositionally biased region" description="Polar residues" evidence="1">
    <location>
        <begin position="173"/>
        <end position="190"/>
    </location>
</feature>
<feature type="compositionally biased region" description="Low complexity" evidence="1">
    <location>
        <begin position="1173"/>
        <end position="1190"/>
    </location>
</feature>
<proteinExistence type="predicted"/>
<dbReference type="GO" id="GO:0005979">
    <property type="term" value="P:regulation of glycogen biosynthetic process"/>
    <property type="evidence" value="ECO:0007669"/>
    <property type="project" value="TreeGrafter"/>
</dbReference>
<dbReference type="InterPro" id="IPR038175">
    <property type="entry name" value="CBM21_dom_sf"/>
</dbReference>
<feature type="compositionally biased region" description="Gly residues" evidence="1">
    <location>
        <begin position="1191"/>
        <end position="1201"/>
    </location>
</feature>
<comment type="caution">
    <text evidence="3">The sequence shown here is derived from an EMBL/GenBank/DDBJ whole genome shotgun (WGS) entry which is preliminary data.</text>
</comment>